<dbReference type="GO" id="GO:0005484">
    <property type="term" value="F:SNAP receptor activity"/>
    <property type="evidence" value="ECO:0007669"/>
    <property type="project" value="InterPro"/>
</dbReference>
<dbReference type="GO" id="GO:0006890">
    <property type="term" value="P:retrograde vesicle-mediated transport, Golgi to endoplasmic reticulum"/>
    <property type="evidence" value="ECO:0000318"/>
    <property type="project" value="GO_Central"/>
</dbReference>
<dbReference type="GO" id="GO:0005789">
    <property type="term" value="C:endoplasmic reticulum membrane"/>
    <property type="evidence" value="ECO:0007669"/>
    <property type="project" value="UniProtKB-SubCell"/>
</dbReference>
<dbReference type="PANTHER" id="PTHR12825">
    <property type="entry name" value="BNIP1-RELATED"/>
    <property type="match status" value="1"/>
</dbReference>
<dbReference type="InterPro" id="IPR005606">
    <property type="entry name" value="Sec20"/>
</dbReference>
<gene>
    <name evidence="11" type="ORF">SELMODRAFT_403207</name>
</gene>
<keyword evidence="8" id="KW-0472">Membrane</keyword>
<evidence type="ECO:0000313" key="12">
    <source>
        <dbReference type="Proteomes" id="UP000001514"/>
    </source>
</evidence>
<dbReference type="EMBL" id="GL377566">
    <property type="protein sequence ID" value="EFJ37101.1"/>
    <property type="molecule type" value="Genomic_DNA"/>
</dbReference>
<keyword evidence="6" id="KW-1133">Transmembrane helix</keyword>
<comment type="similarity">
    <text evidence="9">Belongs to the SEC20 family.</text>
</comment>
<dbReference type="FunCoup" id="D8QTF0">
    <property type="interactions" value="3009"/>
</dbReference>
<evidence type="ECO:0000256" key="8">
    <source>
        <dbReference type="ARBA" id="ARBA00023136"/>
    </source>
</evidence>
<dbReference type="InParanoid" id="D8QTF0"/>
<comment type="subcellular location">
    <subcellularLocation>
        <location evidence="1">Endoplasmic reticulum membrane</location>
        <topology evidence="1">Single-pass type IV membrane protein</topology>
    </subcellularLocation>
</comment>
<dbReference type="KEGG" id="smo:SELMODRAFT_403207"/>
<protein>
    <recommendedName>
        <fullName evidence="10">Sec20 C-terminal domain-containing protein</fullName>
    </recommendedName>
</protein>
<keyword evidence="5" id="KW-0931">ER-Golgi transport</keyword>
<evidence type="ECO:0000256" key="1">
    <source>
        <dbReference type="ARBA" id="ARBA00004163"/>
    </source>
</evidence>
<proteinExistence type="inferred from homology"/>
<evidence type="ECO:0000256" key="9">
    <source>
        <dbReference type="ARBA" id="ARBA00037934"/>
    </source>
</evidence>
<feature type="domain" description="Sec20 C-terminal" evidence="10">
    <location>
        <begin position="146"/>
        <end position="225"/>
    </location>
</feature>
<dbReference type="HOGENOM" id="CLU_685866_0_0_1"/>
<dbReference type="InterPro" id="IPR056173">
    <property type="entry name" value="Sec20_C"/>
</dbReference>
<evidence type="ECO:0000256" key="6">
    <source>
        <dbReference type="ARBA" id="ARBA00022989"/>
    </source>
</evidence>
<keyword evidence="12" id="KW-1185">Reference proteome</keyword>
<keyword evidence="7" id="KW-0175">Coiled coil</keyword>
<name>D8QTF0_SELML</name>
<reference evidence="11 12" key="1">
    <citation type="journal article" date="2011" name="Science">
        <title>The Selaginella genome identifies genetic changes associated with the evolution of vascular plants.</title>
        <authorList>
            <person name="Banks J.A."/>
            <person name="Nishiyama T."/>
            <person name="Hasebe M."/>
            <person name="Bowman J.L."/>
            <person name="Gribskov M."/>
            <person name="dePamphilis C."/>
            <person name="Albert V.A."/>
            <person name="Aono N."/>
            <person name="Aoyama T."/>
            <person name="Ambrose B.A."/>
            <person name="Ashton N.W."/>
            <person name="Axtell M.J."/>
            <person name="Barker E."/>
            <person name="Barker M.S."/>
            <person name="Bennetzen J.L."/>
            <person name="Bonawitz N.D."/>
            <person name="Chapple C."/>
            <person name="Cheng C."/>
            <person name="Correa L.G."/>
            <person name="Dacre M."/>
            <person name="DeBarry J."/>
            <person name="Dreyer I."/>
            <person name="Elias M."/>
            <person name="Engstrom E.M."/>
            <person name="Estelle M."/>
            <person name="Feng L."/>
            <person name="Finet C."/>
            <person name="Floyd S.K."/>
            <person name="Frommer W.B."/>
            <person name="Fujita T."/>
            <person name="Gramzow L."/>
            <person name="Gutensohn M."/>
            <person name="Harholt J."/>
            <person name="Hattori M."/>
            <person name="Heyl A."/>
            <person name="Hirai T."/>
            <person name="Hiwatashi Y."/>
            <person name="Ishikawa M."/>
            <person name="Iwata M."/>
            <person name="Karol K.G."/>
            <person name="Koehler B."/>
            <person name="Kolukisaoglu U."/>
            <person name="Kubo M."/>
            <person name="Kurata T."/>
            <person name="Lalonde S."/>
            <person name="Li K."/>
            <person name="Li Y."/>
            <person name="Litt A."/>
            <person name="Lyons E."/>
            <person name="Manning G."/>
            <person name="Maruyama T."/>
            <person name="Michael T.P."/>
            <person name="Mikami K."/>
            <person name="Miyazaki S."/>
            <person name="Morinaga S."/>
            <person name="Murata T."/>
            <person name="Mueller-Roeber B."/>
            <person name="Nelson D.R."/>
            <person name="Obara M."/>
            <person name="Oguri Y."/>
            <person name="Olmstead R.G."/>
            <person name="Onodera N."/>
            <person name="Petersen B.L."/>
            <person name="Pils B."/>
            <person name="Prigge M."/>
            <person name="Rensing S.A."/>
            <person name="Riano-Pachon D.M."/>
            <person name="Roberts A.W."/>
            <person name="Sato Y."/>
            <person name="Scheller H.V."/>
            <person name="Schulz B."/>
            <person name="Schulz C."/>
            <person name="Shakirov E.V."/>
            <person name="Shibagaki N."/>
            <person name="Shinohara N."/>
            <person name="Shippen D.E."/>
            <person name="Soerensen I."/>
            <person name="Sotooka R."/>
            <person name="Sugimoto N."/>
            <person name="Sugita M."/>
            <person name="Sumikawa N."/>
            <person name="Tanurdzic M."/>
            <person name="Theissen G."/>
            <person name="Ulvskov P."/>
            <person name="Wakazuki S."/>
            <person name="Weng J.K."/>
            <person name="Willats W.W."/>
            <person name="Wipf D."/>
            <person name="Wolf P.G."/>
            <person name="Yang L."/>
            <person name="Zimmer A.D."/>
            <person name="Zhu Q."/>
            <person name="Mitros T."/>
            <person name="Hellsten U."/>
            <person name="Loque D."/>
            <person name="Otillar R."/>
            <person name="Salamov A."/>
            <person name="Schmutz J."/>
            <person name="Shapiro H."/>
            <person name="Lindquist E."/>
            <person name="Lucas S."/>
            <person name="Rokhsar D."/>
            <person name="Grigoriev I.V."/>
        </authorList>
    </citation>
    <scope>NUCLEOTIDE SEQUENCE [LARGE SCALE GENOMIC DNA]</scope>
</reference>
<evidence type="ECO:0000256" key="5">
    <source>
        <dbReference type="ARBA" id="ARBA00022892"/>
    </source>
</evidence>
<dbReference type="GO" id="GO:0005783">
    <property type="term" value="C:endoplasmic reticulum"/>
    <property type="evidence" value="ECO:0000318"/>
    <property type="project" value="GO_Central"/>
</dbReference>
<evidence type="ECO:0000313" key="11">
    <source>
        <dbReference type="EMBL" id="EFJ37101.1"/>
    </source>
</evidence>
<keyword evidence="4" id="KW-0256">Endoplasmic reticulum</keyword>
<organism evidence="12">
    <name type="scientific">Selaginella moellendorffii</name>
    <name type="common">Spikemoss</name>
    <dbReference type="NCBI Taxonomy" id="88036"/>
    <lineage>
        <taxon>Eukaryota</taxon>
        <taxon>Viridiplantae</taxon>
        <taxon>Streptophyta</taxon>
        <taxon>Embryophyta</taxon>
        <taxon>Tracheophyta</taxon>
        <taxon>Lycopodiopsida</taxon>
        <taxon>Selaginellales</taxon>
        <taxon>Selaginellaceae</taxon>
        <taxon>Selaginella</taxon>
    </lineage>
</organism>
<evidence type="ECO:0000259" key="10">
    <source>
        <dbReference type="Pfam" id="PF03908"/>
    </source>
</evidence>
<dbReference type="STRING" id="88036.D8QTF0"/>
<dbReference type="Proteomes" id="UP000001514">
    <property type="component" value="Unassembled WGS sequence"/>
</dbReference>
<evidence type="ECO:0000256" key="4">
    <source>
        <dbReference type="ARBA" id="ARBA00022824"/>
    </source>
</evidence>
<keyword evidence="2" id="KW-0813">Transport</keyword>
<dbReference type="AlphaFoldDB" id="D8QTF0"/>
<dbReference type="PANTHER" id="PTHR12825:SF0">
    <property type="entry name" value="VESICLE TRANSPORT PROTEIN SEC20"/>
    <property type="match status" value="1"/>
</dbReference>
<evidence type="ECO:0000256" key="7">
    <source>
        <dbReference type="ARBA" id="ARBA00023054"/>
    </source>
</evidence>
<dbReference type="eggNOG" id="ENOG502QUTT">
    <property type="taxonomic scope" value="Eukaryota"/>
</dbReference>
<evidence type="ECO:0000256" key="3">
    <source>
        <dbReference type="ARBA" id="ARBA00022692"/>
    </source>
</evidence>
<keyword evidence="3" id="KW-0812">Transmembrane</keyword>
<sequence length="402" mass="45012">MEGDEAAVLRALEKIERDWEGMRRDAKSKIDAVAACRSVGDARSLPRLNALAQDSLAAIRSLMGNMEVLIPQHPSEEASEGYELLLSNFKDEYEALRLSLRSANLRAKSNIGKSANEEREMLLSGGKEGTLRRRNLETQAGMAAAAENVTETLRRTRQLMVQEIDRGSTTLSALDHSSTMLYKTESEYSGQTSLFQTTRRLLSVLTRHDVLDRLILIVGALFFIMGKREPETNKEMGNDWRILNANEEPDYDTVRVMLPNPKCALLYSFPPEGKPAKIIQETWGYGARRDLVDGQGRVFRANDIVPRGTILYARVPYTVRRSPFQPAGVHHQDCDCALVHNADDELIAKIPIDPQGKTTAAEILANKVDWCYLRDAIGEQIRNDAFILPGTKVWVHNIPAHS</sequence>
<evidence type="ECO:0000256" key="2">
    <source>
        <dbReference type="ARBA" id="ARBA00022448"/>
    </source>
</evidence>
<dbReference type="Gramene" id="EFJ37101">
    <property type="protein sequence ID" value="EFJ37101"/>
    <property type="gene ID" value="SELMODRAFT_403207"/>
</dbReference>
<dbReference type="GO" id="GO:0031201">
    <property type="term" value="C:SNARE complex"/>
    <property type="evidence" value="ECO:0000318"/>
    <property type="project" value="GO_Central"/>
</dbReference>
<accession>D8QTF0</accession>
<dbReference type="Pfam" id="PF03908">
    <property type="entry name" value="Sec20"/>
    <property type="match status" value="1"/>
</dbReference>